<organism evidence="3 4">
    <name type="scientific">Thiomonas bhubaneswarensis</name>
    <dbReference type="NCBI Taxonomy" id="339866"/>
    <lineage>
        <taxon>Bacteria</taxon>
        <taxon>Pseudomonadati</taxon>
        <taxon>Pseudomonadota</taxon>
        <taxon>Betaproteobacteria</taxon>
        <taxon>Burkholderiales</taxon>
        <taxon>Thiomonas</taxon>
    </lineage>
</organism>
<feature type="region of interest" description="Disordered" evidence="1">
    <location>
        <begin position="232"/>
        <end position="256"/>
    </location>
</feature>
<dbReference type="RefSeq" id="WP_055449636.1">
    <property type="nucleotide sequence ID" value="NZ_CYHF01000002.1"/>
</dbReference>
<evidence type="ECO:0000313" key="4">
    <source>
        <dbReference type="Proteomes" id="UP000183649"/>
    </source>
</evidence>
<evidence type="ECO:0000256" key="1">
    <source>
        <dbReference type="SAM" id="MobiDB-lite"/>
    </source>
</evidence>
<sequence>MSSSVDSTLSSPSTQRGARGRLVQRFDRWALARHTPGSSTRLTHRNVYILPTRVGLFFAVLLLVLLVLSINYQLNLGYLLTFLLAGSAMMAMHVTHNNLRGLQLAARAPEGLLHQGQSARLGVLLQGGTRDRWGLALRPAGSPPSPQPVTPARRRAKAAATPYPWTYTDCGKEAEALVTLSWTPPHRGLLPWPLLTVESQYPLGVWTAWSRWRPQGELLVLPAVEHPAPPLPAARPTPGSGPAVARGGSETEGVRPWRPGDALRQVLWKKFARSDELVSRDTAQPQARAELWLDFAALPASLDTEARLSRLCAWVLAADRAGMPYGLRLGTQQLAPSTGAAHRAACLRLLALHPGPLRLRATQASAQTGAAA</sequence>
<feature type="transmembrane region" description="Helical" evidence="2">
    <location>
        <begin position="76"/>
        <end position="94"/>
    </location>
</feature>
<dbReference type="PANTHER" id="PTHR34351:SF1">
    <property type="entry name" value="SLR1927 PROTEIN"/>
    <property type="match status" value="1"/>
</dbReference>
<proteinExistence type="predicted"/>
<dbReference type="Proteomes" id="UP000183649">
    <property type="component" value="Unassembled WGS sequence"/>
</dbReference>
<dbReference type="PANTHER" id="PTHR34351">
    <property type="entry name" value="SLR1927 PROTEIN-RELATED"/>
    <property type="match status" value="1"/>
</dbReference>
<accession>A0A0K6HV73</accession>
<protein>
    <submittedName>
        <fullName evidence="3">Uncharacterized conserved protein, DUF58 family, contains vWF domain</fullName>
    </submittedName>
</protein>
<evidence type="ECO:0000313" key="3">
    <source>
        <dbReference type="EMBL" id="CUA94668.1"/>
    </source>
</evidence>
<evidence type="ECO:0000256" key="2">
    <source>
        <dbReference type="SAM" id="Phobius"/>
    </source>
</evidence>
<reference evidence="4" key="1">
    <citation type="submission" date="2015-08" db="EMBL/GenBank/DDBJ databases">
        <authorList>
            <person name="Varghese N."/>
        </authorList>
    </citation>
    <scope>NUCLEOTIDE SEQUENCE [LARGE SCALE GENOMIC DNA]</scope>
    <source>
        <strain evidence="4">DSM 18181</strain>
    </source>
</reference>
<keyword evidence="4" id="KW-1185">Reference proteome</keyword>
<gene>
    <name evidence="3" type="ORF">Ga0061069_102173</name>
</gene>
<dbReference type="STRING" id="339866.GCA_001418255_00697"/>
<feature type="transmembrane region" description="Helical" evidence="2">
    <location>
        <begin position="47"/>
        <end position="70"/>
    </location>
</feature>
<dbReference type="EMBL" id="CYHF01000002">
    <property type="protein sequence ID" value="CUA94668.1"/>
    <property type="molecule type" value="Genomic_DNA"/>
</dbReference>
<dbReference type="AlphaFoldDB" id="A0A0K6HV73"/>
<keyword evidence="2" id="KW-0472">Membrane</keyword>
<keyword evidence="2" id="KW-0812">Transmembrane</keyword>
<name>A0A0K6HV73_9BURK</name>
<dbReference type="OrthoDB" id="5298497at2"/>
<keyword evidence="2" id="KW-1133">Transmembrane helix</keyword>